<dbReference type="Proteomes" id="UP000323884">
    <property type="component" value="Unassembled WGS sequence"/>
</dbReference>
<keyword evidence="2" id="KW-1185">Reference proteome</keyword>
<reference evidence="1 2" key="1">
    <citation type="submission" date="2019-08" db="EMBL/GenBank/DDBJ databases">
        <title>Draft genome sequence of Chryseobacterium sp. Gsoil 183.</title>
        <authorList>
            <person name="Im W.-T."/>
        </authorList>
    </citation>
    <scope>NUCLEOTIDE SEQUENCE [LARGE SCALE GENOMIC DNA]</scope>
    <source>
        <strain evidence="1 2">Gsoil 183</strain>
    </source>
</reference>
<name>A0A5D8ZC40_9FLAO</name>
<evidence type="ECO:0000313" key="2">
    <source>
        <dbReference type="Proteomes" id="UP000323884"/>
    </source>
</evidence>
<gene>
    <name evidence="1" type="ORF">FW781_22135</name>
</gene>
<protein>
    <submittedName>
        <fullName evidence="1">Uncharacterized protein</fullName>
    </submittedName>
</protein>
<accession>A0A5D8ZC40</accession>
<dbReference type="RefSeq" id="WP_149389405.1">
    <property type="nucleotide sequence ID" value="NZ_VTRU01000011.1"/>
</dbReference>
<organism evidence="1 2">
    <name type="scientific">Chryseobacterium panacisoli</name>
    <dbReference type="NCBI Taxonomy" id="1807141"/>
    <lineage>
        <taxon>Bacteria</taxon>
        <taxon>Pseudomonadati</taxon>
        <taxon>Bacteroidota</taxon>
        <taxon>Flavobacteriia</taxon>
        <taxon>Flavobacteriales</taxon>
        <taxon>Weeksellaceae</taxon>
        <taxon>Chryseobacterium group</taxon>
        <taxon>Chryseobacterium</taxon>
    </lineage>
</organism>
<proteinExistence type="predicted"/>
<dbReference type="EMBL" id="VTRU01000011">
    <property type="protein sequence ID" value="TZF92220.1"/>
    <property type="molecule type" value="Genomic_DNA"/>
</dbReference>
<comment type="caution">
    <text evidence="1">The sequence shown here is derived from an EMBL/GenBank/DDBJ whole genome shotgun (WGS) entry which is preliminary data.</text>
</comment>
<dbReference type="OrthoDB" id="9808813at2"/>
<dbReference type="AlphaFoldDB" id="A0A5D8ZC40"/>
<sequence length="178" mass="20883">GRLEVKQTDIQPFLNPLSVKKIPMVDDYPKFQNREPWKSLKELESKNIDSALNYDLLCSEAWLENGMRANKVPNILETFISYIMAALLCKDPLLWVFATITGFLEQGEVYINVHHIVRLAYQYHNEDYIDLLYEYLSTKLPDAVDPIMNFVEAVIKDIPKKDFSIRFFEDEKNYLLLN</sequence>
<feature type="non-terminal residue" evidence="1">
    <location>
        <position position="1"/>
    </location>
</feature>
<evidence type="ECO:0000313" key="1">
    <source>
        <dbReference type="EMBL" id="TZF92220.1"/>
    </source>
</evidence>